<feature type="transmembrane region" description="Helical" evidence="1">
    <location>
        <begin position="124"/>
        <end position="144"/>
    </location>
</feature>
<accession>A0A5R9C1L0</accession>
<dbReference type="AlphaFoldDB" id="A0A5R9C1L0"/>
<evidence type="ECO:0000313" key="2">
    <source>
        <dbReference type="EMBL" id="TLQ06592.1"/>
    </source>
</evidence>
<dbReference type="OrthoDB" id="9813051at2"/>
<sequence length="212" mass="25030">MMIKVKDTLGIISMIIFVITLSIAVTIWFIPLYQITIQTQNIPESLGLTYDKLMDNYYALLQYLHFPWIQELNLPDFISSENGLLHFFEVKLLFYLNYSVLLIAFVSTFFYLKFVKRTGRIWVLIKPFFFASLIPPVLLFFLAVNFDSMFVSFHQIFFNNDAWIFNPATDPIINALPQDFFMYCFILFFILIETSFILGYQISKRKAFKTSK</sequence>
<name>A0A5R9C1L0_9LACT</name>
<feature type="transmembrane region" description="Helical" evidence="1">
    <location>
        <begin position="92"/>
        <end position="112"/>
    </location>
</feature>
<dbReference type="Pfam" id="PF07314">
    <property type="entry name" value="Lit"/>
    <property type="match status" value="1"/>
</dbReference>
<protein>
    <submittedName>
        <fullName evidence="2">TIGR01906 family membrane protein</fullName>
    </submittedName>
</protein>
<dbReference type="EMBL" id="VBTE01000028">
    <property type="protein sequence ID" value="TLQ06592.1"/>
    <property type="molecule type" value="Genomic_DNA"/>
</dbReference>
<keyword evidence="1" id="KW-0472">Membrane</keyword>
<gene>
    <name evidence="2" type="ORF">FEZ48_09365</name>
</gene>
<evidence type="ECO:0000313" key="3">
    <source>
        <dbReference type="Proteomes" id="UP000307201"/>
    </source>
</evidence>
<proteinExistence type="predicted"/>
<keyword evidence="1" id="KW-0812">Transmembrane</keyword>
<feature type="transmembrane region" description="Helical" evidence="1">
    <location>
        <begin position="180"/>
        <end position="202"/>
    </location>
</feature>
<dbReference type="STRING" id="191770.SAMN04488013_1282"/>
<feature type="transmembrane region" description="Helical" evidence="1">
    <location>
        <begin position="9"/>
        <end position="30"/>
    </location>
</feature>
<evidence type="ECO:0000256" key="1">
    <source>
        <dbReference type="SAM" id="Phobius"/>
    </source>
</evidence>
<dbReference type="Proteomes" id="UP000307201">
    <property type="component" value="Unassembled WGS sequence"/>
</dbReference>
<dbReference type="NCBIfam" id="TIGR01906">
    <property type="entry name" value="integ_TIGR01906"/>
    <property type="match status" value="1"/>
</dbReference>
<dbReference type="InterPro" id="IPR010178">
    <property type="entry name" value="Lit"/>
</dbReference>
<comment type="caution">
    <text evidence="2">The sequence shown here is derived from an EMBL/GenBank/DDBJ whole genome shotgun (WGS) entry which is preliminary data.</text>
</comment>
<keyword evidence="1" id="KW-1133">Transmembrane helix</keyword>
<reference evidence="2 3" key="1">
    <citation type="submission" date="2019-05" db="EMBL/GenBank/DDBJ databases">
        <title>The metagenome of a microbial culture collection derived from dairy environment covers the genomic content of the human microbiome.</title>
        <authorList>
            <person name="Roder T."/>
            <person name="Wuthrich D."/>
            <person name="Sattari Z."/>
            <person name="Von Ah U."/>
            <person name="Bar C."/>
            <person name="Ronchi F."/>
            <person name="Macpherson A.J."/>
            <person name="Ganal-Vonarburg S.C."/>
            <person name="Bruggmann R."/>
            <person name="Vergeres G."/>
        </authorList>
    </citation>
    <scope>NUCLEOTIDE SEQUENCE [LARGE SCALE GENOMIC DNA]</scope>
    <source>
        <strain evidence="2 3">FAM 24235</strain>
    </source>
</reference>
<organism evidence="2 3">
    <name type="scientific">Marinilactibacillus psychrotolerans</name>
    <dbReference type="NCBI Taxonomy" id="191770"/>
    <lineage>
        <taxon>Bacteria</taxon>
        <taxon>Bacillati</taxon>
        <taxon>Bacillota</taxon>
        <taxon>Bacilli</taxon>
        <taxon>Lactobacillales</taxon>
        <taxon>Carnobacteriaceae</taxon>
        <taxon>Marinilactibacillus</taxon>
    </lineage>
</organism>